<dbReference type="GeneID" id="36346410"/>
<protein>
    <submittedName>
        <fullName evidence="2">Uncharacterized protein</fullName>
    </submittedName>
</protein>
<dbReference type="AlphaFoldDB" id="W6U0C3"/>
<evidence type="ECO:0000313" key="3">
    <source>
        <dbReference type="Proteomes" id="UP000019149"/>
    </source>
</evidence>
<gene>
    <name evidence="2" type="ORF">EGR_10695</name>
</gene>
<reference evidence="2 3" key="1">
    <citation type="journal article" date="2013" name="Nat. Genet.">
        <title>The genome of the hydatid tapeworm Echinococcus granulosus.</title>
        <authorList>
            <person name="Zheng H."/>
            <person name="Zhang W."/>
            <person name="Zhang L."/>
            <person name="Zhang Z."/>
            <person name="Li J."/>
            <person name="Lu G."/>
            <person name="Zhu Y."/>
            <person name="Wang Y."/>
            <person name="Huang Y."/>
            <person name="Liu J."/>
            <person name="Kang H."/>
            <person name="Chen J."/>
            <person name="Wang L."/>
            <person name="Chen A."/>
            <person name="Yu S."/>
            <person name="Gao Z."/>
            <person name="Jin L."/>
            <person name="Gu W."/>
            <person name="Wang Z."/>
            <person name="Zhao L."/>
            <person name="Shi B."/>
            <person name="Wen H."/>
            <person name="Lin R."/>
            <person name="Jones M.K."/>
            <person name="Brejova B."/>
            <person name="Vinar T."/>
            <person name="Zhao G."/>
            <person name="McManus D.P."/>
            <person name="Chen Z."/>
            <person name="Zhou Y."/>
            <person name="Wang S."/>
        </authorList>
    </citation>
    <scope>NUCLEOTIDE SEQUENCE [LARGE SCALE GENOMIC DNA]</scope>
</reference>
<comment type="caution">
    <text evidence="2">The sequence shown here is derived from an EMBL/GenBank/DDBJ whole genome shotgun (WGS) entry which is preliminary data.</text>
</comment>
<dbReference type="Proteomes" id="UP000019149">
    <property type="component" value="Unassembled WGS sequence"/>
</dbReference>
<accession>W6U0C3</accession>
<sequence length="174" mass="19047">MKRPLEGGASQLHGDECLDESAHWHHIVISISESQSFVENFLNECGAWHVYYRRKRFTSTSANSTSTAVVTATTTTTTTATFAAAATLTKTPTTMPTTTVTEKSPPHSPSPTFISHLGSSPLLVVTIVLGINLCFAILVIICLFVTLLRRLRSRFYEDGVRNPPSSDIHDVKVL</sequence>
<dbReference type="CTD" id="36346410"/>
<name>W6U0C3_ECHGR</name>
<evidence type="ECO:0000313" key="2">
    <source>
        <dbReference type="EMBL" id="EUB54443.1"/>
    </source>
</evidence>
<feature type="transmembrane region" description="Helical" evidence="1">
    <location>
        <begin position="122"/>
        <end position="148"/>
    </location>
</feature>
<dbReference type="KEGG" id="egl:EGR_10695"/>
<proteinExistence type="predicted"/>
<keyword evidence="1" id="KW-0472">Membrane</keyword>
<keyword evidence="1" id="KW-0812">Transmembrane</keyword>
<keyword evidence="1" id="KW-1133">Transmembrane helix</keyword>
<keyword evidence="3" id="KW-1185">Reference proteome</keyword>
<organism evidence="2 3">
    <name type="scientific">Echinococcus granulosus</name>
    <name type="common">Hydatid tapeworm</name>
    <dbReference type="NCBI Taxonomy" id="6210"/>
    <lineage>
        <taxon>Eukaryota</taxon>
        <taxon>Metazoa</taxon>
        <taxon>Spiralia</taxon>
        <taxon>Lophotrochozoa</taxon>
        <taxon>Platyhelminthes</taxon>
        <taxon>Cestoda</taxon>
        <taxon>Eucestoda</taxon>
        <taxon>Cyclophyllidea</taxon>
        <taxon>Taeniidae</taxon>
        <taxon>Echinococcus</taxon>
        <taxon>Echinococcus granulosus group</taxon>
    </lineage>
</organism>
<dbReference type="EMBL" id="APAU02000254">
    <property type="protein sequence ID" value="EUB54443.1"/>
    <property type="molecule type" value="Genomic_DNA"/>
</dbReference>
<dbReference type="RefSeq" id="XP_024345639.1">
    <property type="nucleotide sequence ID" value="XM_024499944.1"/>
</dbReference>
<evidence type="ECO:0000256" key="1">
    <source>
        <dbReference type="SAM" id="Phobius"/>
    </source>
</evidence>